<reference evidence="2" key="1">
    <citation type="journal article" date="2019" name="Int. J. Syst. Evol. Microbiol.">
        <title>The Global Catalogue of Microorganisms (GCM) 10K type strain sequencing project: providing services to taxonomists for standard genome sequencing and annotation.</title>
        <authorList>
            <consortium name="The Broad Institute Genomics Platform"/>
            <consortium name="The Broad Institute Genome Sequencing Center for Infectious Disease"/>
            <person name="Wu L."/>
            <person name="Ma J."/>
        </authorList>
    </citation>
    <scope>NUCLEOTIDE SEQUENCE [LARGE SCALE GENOMIC DNA]</scope>
    <source>
        <strain evidence="2">CCUG 56754</strain>
    </source>
</reference>
<protein>
    <recommendedName>
        <fullName evidence="3">YneQ</fullName>
    </recommendedName>
</protein>
<keyword evidence="2" id="KW-1185">Reference proteome</keyword>
<dbReference type="RefSeq" id="WP_390360347.1">
    <property type="nucleotide sequence ID" value="NZ_JBHTKJ010000012.1"/>
</dbReference>
<proteinExistence type="predicted"/>
<accession>A0ABW3LK42</accession>
<name>A0ABW3LK42_9BACI</name>
<comment type="caution">
    <text evidence="1">The sequence shown here is derived from an EMBL/GenBank/DDBJ whole genome shotgun (WGS) entry which is preliminary data.</text>
</comment>
<evidence type="ECO:0000313" key="2">
    <source>
        <dbReference type="Proteomes" id="UP001597040"/>
    </source>
</evidence>
<gene>
    <name evidence="1" type="ORF">ACFQ3N_05590</name>
</gene>
<evidence type="ECO:0008006" key="3">
    <source>
        <dbReference type="Google" id="ProtNLM"/>
    </source>
</evidence>
<dbReference type="EMBL" id="JBHTKJ010000012">
    <property type="protein sequence ID" value="MFD1037879.1"/>
    <property type="molecule type" value="Genomic_DNA"/>
</dbReference>
<evidence type="ECO:0000313" key="1">
    <source>
        <dbReference type="EMBL" id="MFD1037879.1"/>
    </source>
</evidence>
<organism evidence="1 2">
    <name type="scientific">Virgibacillus byunsanensis</name>
    <dbReference type="NCBI Taxonomy" id="570945"/>
    <lineage>
        <taxon>Bacteria</taxon>
        <taxon>Bacillati</taxon>
        <taxon>Bacillota</taxon>
        <taxon>Bacilli</taxon>
        <taxon>Bacillales</taxon>
        <taxon>Bacillaceae</taxon>
        <taxon>Virgibacillus</taxon>
    </lineage>
</organism>
<sequence>MAFGINKIELRVWKDQVRKGNISILTHYWLDERFPNCYTVTKVGCNNMERLIKWGEKYGLQAEWIHNDPVYPHFDLFGERQREILLKENQLDHIKKFNL</sequence>
<dbReference type="Proteomes" id="UP001597040">
    <property type="component" value="Unassembled WGS sequence"/>
</dbReference>